<protein>
    <submittedName>
        <fullName evidence="1">Uncharacterized protein</fullName>
    </submittedName>
</protein>
<gene>
    <name evidence="1" type="ORF">GA0070618_4377</name>
</gene>
<proteinExistence type="predicted"/>
<reference evidence="2" key="1">
    <citation type="submission" date="2016-06" db="EMBL/GenBank/DDBJ databases">
        <authorList>
            <person name="Varghese N."/>
            <person name="Submissions Spin"/>
        </authorList>
    </citation>
    <scope>NUCLEOTIDE SEQUENCE [LARGE SCALE GENOMIC DNA]</scope>
    <source>
        <strain evidence="2">DSM 43816</strain>
    </source>
</reference>
<dbReference type="OrthoDB" id="9803233at2"/>
<accession>A0A1C4YUA6</accession>
<dbReference type="RefSeq" id="WP_088983293.1">
    <property type="nucleotide sequence ID" value="NZ_LT607413.1"/>
</dbReference>
<dbReference type="AlphaFoldDB" id="A0A1C4YUA6"/>
<dbReference type="EMBL" id="LT607413">
    <property type="protein sequence ID" value="SCF24250.1"/>
    <property type="molecule type" value="Genomic_DNA"/>
</dbReference>
<organism evidence="1 2">
    <name type="scientific">Micromonospora echinospora</name>
    <name type="common">Micromonospora purpurea</name>
    <dbReference type="NCBI Taxonomy" id="1877"/>
    <lineage>
        <taxon>Bacteria</taxon>
        <taxon>Bacillati</taxon>
        <taxon>Actinomycetota</taxon>
        <taxon>Actinomycetes</taxon>
        <taxon>Micromonosporales</taxon>
        <taxon>Micromonosporaceae</taxon>
        <taxon>Micromonospora</taxon>
    </lineage>
</organism>
<evidence type="ECO:0000313" key="1">
    <source>
        <dbReference type="EMBL" id="SCF24250.1"/>
    </source>
</evidence>
<name>A0A1C4YUA6_MICEC</name>
<evidence type="ECO:0000313" key="2">
    <source>
        <dbReference type="Proteomes" id="UP000198253"/>
    </source>
</evidence>
<keyword evidence="2" id="KW-1185">Reference proteome</keyword>
<sequence length="105" mass="11388">MSTPTPPTVTAVTICRRRWQDSDAARLRAAMTSELRDRYADRPTDPVHLPPAEAVDAAPVAWTGVATARIPVFPPYDVLPWSLCLARTLAPPPVDPHQPGRTAPA</sequence>
<dbReference type="InParanoid" id="A0A1C4YUA6"/>
<dbReference type="Proteomes" id="UP000198253">
    <property type="component" value="Chromosome I"/>
</dbReference>